<evidence type="ECO:0000313" key="4">
    <source>
        <dbReference type="Proteomes" id="UP000194003"/>
    </source>
</evidence>
<dbReference type="EMBL" id="LVJN01000019">
    <property type="protein sequence ID" value="OSM04050.1"/>
    <property type="molecule type" value="Genomic_DNA"/>
</dbReference>
<dbReference type="AlphaFoldDB" id="A0A1Y2K3Y5"/>
<reference evidence="3 4" key="1">
    <citation type="journal article" date="2016" name="BMC Genomics">
        <title>Combined genomic and structural analyses of a cultured magnetotactic bacterium reveals its niche adaptation to a dynamic environment.</title>
        <authorList>
            <person name="Araujo A.C."/>
            <person name="Morillo V."/>
            <person name="Cypriano J."/>
            <person name="Teixeira L.C."/>
            <person name="Leao P."/>
            <person name="Lyra S."/>
            <person name="Almeida L.G."/>
            <person name="Bazylinski D.A."/>
            <person name="Vasconcellos A.T."/>
            <person name="Abreu F."/>
            <person name="Lins U."/>
        </authorList>
    </citation>
    <scope>NUCLEOTIDE SEQUENCE [LARGE SCALE GENOMIC DNA]</scope>
    <source>
        <strain evidence="3 4">IT-1</strain>
    </source>
</reference>
<dbReference type="NCBIfam" id="TIGR02201">
    <property type="entry name" value="heptsyl_trn_III"/>
    <property type="match status" value="1"/>
</dbReference>
<dbReference type="GO" id="GO:0009244">
    <property type="term" value="P:lipopolysaccharide core region biosynthetic process"/>
    <property type="evidence" value="ECO:0007669"/>
    <property type="project" value="TreeGrafter"/>
</dbReference>
<keyword evidence="4" id="KW-1185">Reference proteome</keyword>
<dbReference type="CDD" id="cd03789">
    <property type="entry name" value="GT9_LPS_heptosyltransferase"/>
    <property type="match status" value="1"/>
</dbReference>
<protein>
    <submittedName>
        <fullName evidence="3">Putative lipopolysaccharide heptosyltransferase III</fullName>
    </submittedName>
</protein>
<proteinExistence type="predicted"/>
<dbReference type="PANTHER" id="PTHR30160:SF1">
    <property type="entry name" value="LIPOPOLYSACCHARIDE 1,2-N-ACETYLGLUCOSAMINETRANSFERASE-RELATED"/>
    <property type="match status" value="1"/>
</dbReference>
<organism evidence="3 4">
    <name type="scientific">Magnetofaba australis IT-1</name>
    <dbReference type="NCBI Taxonomy" id="1434232"/>
    <lineage>
        <taxon>Bacteria</taxon>
        <taxon>Pseudomonadati</taxon>
        <taxon>Pseudomonadota</taxon>
        <taxon>Magnetococcia</taxon>
        <taxon>Magnetococcales</taxon>
        <taxon>Magnetococcaceae</taxon>
        <taxon>Magnetofaba</taxon>
    </lineage>
</organism>
<dbReference type="Gene3D" id="3.40.50.2000">
    <property type="entry name" value="Glycogen Phosphorylase B"/>
    <property type="match status" value="2"/>
</dbReference>
<evidence type="ECO:0000313" key="3">
    <source>
        <dbReference type="EMBL" id="OSM04050.1"/>
    </source>
</evidence>
<dbReference type="Pfam" id="PF01075">
    <property type="entry name" value="Glyco_transf_9"/>
    <property type="match status" value="1"/>
</dbReference>
<keyword evidence="2 3" id="KW-0808">Transferase</keyword>
<dbReference type="STRING" id="1434232.MAIT1_03694"/>
<name>A0A1Y2K3Y5_9PROT</name>
<sequence>MINKRNIGDVLLSTPVFTVLKANFPHLQIDVAVGAGTESMLEGNPHIDNIIVLRWPEKRGLAAKIRHEWALYDSIRNRYDLAINLTPGDRGVLMGWISGASVRSCVTRKPKWLRAWLDKRAVTHWVSWAGGDRHYVENHLDSLRRLGVRPHNAEQKHPVLMVDPQARADLETLLARKGREGLLERPFVLVHPSSRWMFKAWPPAHNAELINRLGHELGPDAPIVLTSGPDGREMDFVREIQYGIDVPYVDLTGQLSLKSLYAAIAAARLYIGVDSAPMHMASAARTPLVALFGPSQETNWGPWGAADGVIAHDGFPCRPCQRDGCGGGKVSDCLTELSVDQVFERVMARLAQLDAENSLYI</sequence>
<dbReference type="GO" id="GO:0005829">
    <property type="term" value="C:cytosol"/>
    <property type="evidence" value="ECO:0007669"/>
    <property type="project" value="TreeGrafter"/>
</dbReference>
<dbReference type="InterPro" id="IPR051199">
    <property type="entry name" value="LPS_LOS_Heptosyltrfase"/>
</dbReference>
<gene>
    <name evidence="3" type="primary">rfaQ</name>
    <name evidence="3" type="ORF">MAIT1_03694</name>
</gene>
<accession>A0A1Y2K3Y5</accession>
<dbReference type="InterPro" id="IPR002201">
    <property type="entry name" value="Glyco_trans_9"/>
</dbReference>
<comment type="caution">
    <text evidence="3">The sequence shown here is derived from an EMBL/GenBank/DDBJ whole genome shotgun (WGS) entry which is preliminary data.</text>
</comment>
<dbReference type="SUPFAM" id="SSF53756">
    <property type="entry name" value="UDP-Glycosyltransferase/glycogen phosphorylase"/>
    <property type="match status" value="1"/>
</dbReference>
<evidence type="ECO:0000256" key="2">
    <source>
        <dbReference type="ARBA" id="ARBA00022679"/>
    </source>
</evidence>
<keyword evidence="1" id="KW-0328">Glycosyltransferase</keyword>
<evidence type="ECO:0000256" key="1">
    <source>
        <dbReference type="ARBA" id="ARBA00022676"/>
    </source>
</evidence>
<dbReference type="InterPro" id="IPR011916">
    <property type="entry name" value="LipoPS_heptosylTferase-III"/>
</dbReference>
<dbReference type="Proteomes" id="UP000194003">
    <property type="component" value="Unassembled WGS sequence"/>
</dbReference>
<dbReference type="GO" id="GO:0008713">
    <property type="term" value="F:ADP-heptose-lipopolysaccharide heptosyltransferase activity"/>
    <property type="evidence" value="ECO:0007669"/>
    <property type="project" value="TreeGrafter"/>
</dbReference>
<dbReference type="PANTHER" id="PTHR30160">
    <property type="entry name" value="TETRAACYLDISACCHARIDE 4'-KINASE-RELATED"/>
    <property type="match status" value="1"/>
</dbReference>